<keyword evidence="1" id="KW-0560">Oxidoreductase</keyword>
<organism evidence="1 2">
    <name type="scientific">Ralstonia pickettii</name>
    <name type="common">Burkholderia pickettii</name>
    <dbReference type="NCBI Taxonomy" id="329"/>
    <lineage>
        <taxon>Bacteria</taxon>
        <taxon>Pseudomonadati</taxon>
        <taxon>Pseudomonadota</taxon>
        <taxon>Betaproteobacteria</taxon>
        <taxon>Burkholderiales</taxon>
        <taxon>Burkholderiaceae</taxon>
        <taxon>Ralstonia</taxon>
    </lineage>
</organism>
<reference evidence="1 2" key="1">
    <citation type="submission" date="2019-11" db="EMBL/GenBank/DDBJ databases">
        <title>Phenotypic characterization of an OXA-22 and OXA-60 co-producing Ralstonia pickettii clinical strain.</title>
        <authorList>
            <person name="He F."/>
        </authorList>
    </citation>
    <scope>NUCLEOTIDE SEQUENCE [LARGE SCALE GENOMIC DNA]</scope>
    <source>
        <strain evidence="1 2">PSLESD1</strain>
    </source>
</reference>
<dbReference type="EMBL" id="WJYN01000001">
    <property type="protein sequence ID" value="MRS97395.1"/>
    <property type="molecule type" value="Genomic_DNA"/>
</dbReference>
<dbReference type="Proteomes" id="UP000441032">
    <property type="component" value="Unassembled WGS sequence"/>
</dbReference>
<dbReference type="RefSeq" id="WP_154205515.1">
    <property type="nucleotide sequence ID" value="NZ_CP104382.1"/>
</dbReference>
<dbReference type="InterPro" id="IPR011008">
    <property type="entry name" value="Dimeric_a/b-barrel"/>
</dbReference>
<gene>
    <name evidence="1" type="ORF">GJQ57_01875</name>
</gene>
<evidence type="ECO:0000313" key="1">
    <source>
        <dbReference type="EMBL" id="MRS97395.1"/>
    </source>
</evidence>
<keyword evidence="1" id="KW-0503">Monooxygenase</keyword>
<sequence>MIQYALFARLTAKPGKEQAVADFLSAGLQMANQEATTPIWFALRIAPNVFGIFDAFASEQDRQAHLDGPIAKALMANAAELLASPPDIAPIEVLGMKNTGAT</sequence>
<dbReference type="SUPFAM" id="SSF54909">
    <property type="entry name" value="Dimeric alpha+beta barrel"/>
    <property type="match status" value="1"/>
</dbReference>
<comment type="caution">
    <text evidence="1">The sequence shown here is derived from an EMBL/GenBank/DDBJ whole genome shotgun (WGS) entry which is preliminary data.</text>
</comment>
<proteinExistence type="predicted"/>
<dbReference type="GO" id="GO:0004497">
    <property type="term" value="F:monooxygenase activity"/>
    <property type="evidence" value="ECO:0007669"/>
    <property type="project" value="UniProtKB-KW"/>
</dbReference>
<accession>A0A7X2HIZ5</accession>
<evidence type="ECO:0000313" key="2">
    <source>
        <dbReference type="Proteomes" id="UP000441032"/>
    </source>
</evidence>
<dbReference type="Gene3D" id="3.30.70.100">
    <property type="match status" value="1"/>
</dbReference>
<dbReference type="AlphaFoldDB" id="A0A7X2HIZ5"/>
<name>A0A7X2HIZ5_RALPI</name>
<protein>
    <submittedName>
        <fullName evidence="1">Antibiotic biosynthesis monooxygenase</fullName>
    </submittedName>
</protein>